<evidence type="ECO:0000256" key="2">
    <source>
        <dbReference type="ARBA" id="ARBA00023125"/>
    </source>
</evidence>
<dbReference type="InterPro" id="IPR000792">
    <property type="entry name" value="Tscrpt_reg_LuxR_C"/>
</dbReference>
<dbReference type="PRINTS" id="PR00038">
    <property type="entry name" value="HTHLUXR"/>
</dbReference>
<evidence type="ECO:0000313" key="6">
    <source>
        <dbReference type="EMBL" id="MBD2776238.1"/>
    </source>
</evidence>
<dbReference type="InterPro" id="IPR001789">
    <property type="entry name" value="Sig_transdc_resp-reg_receiver"/>
</dbReference>
<dbReference type="CDD" id="cd06170">
    <property type="entry name" value="LuxR_C_like"/>
    <property type="match status" value="1"/>
</dbReference>
<accession>A0A8J7BZM8</accession>
<organism evidence="6 7">
    <name type="scientific">Iningainema tapete BLCC-T55</name>
    <dbReference type="NCBI Taxonomy" id="2748662"/>
    <lineage>
        <taxon>Bacteria</taxon>
        <taxon>Bacillati</taxon>
        <taxon>Cyanobacteriota</taxon>
        <taxon>Cyanophyceae</taxon>
        <taxon>Nostocales</taxon>
        <taxon>Scytonemataceae</taxon>
        <taxon>Iningainema tapete</taxon>
    </lineage>
</organism>
<dbReference type="Gene3D" id="3.40.50.2300">
    <property type="match status" value="1"/>
</dbReference>
<sequence length="231" mass="25263">MNPNVALRILLVEDDELFRLGLRMRLEQETSVEIVAEAEDGEQAVELANRYSLDLVLLDIGLPGIGGIEACRQIKQQHPNLPVLVLTSRSEKPLIARLIEAGAHGYCLKGIPSESLILALRSVAMGASWWDQTATTEIRAAFEGNHKPALPPVKITEPLDNPLTKREQEILALVAAGKSNQEIAEILYIAPGTVRVHVHAILQKLEVRDRTQAAVLAIQRGLVAPELLHGV</sequence>
<reference evidence="6" key="1">
    <citation type="submission" date="2020-09" db="EMBL/GenBank/DDBJ databases">
        <title>Iningainema tapete sp. nov. (Scytonemataceae, Cyanobacteria) from greenhouses in central Florida (USA) produces two types of nodularin with biosynthetic potential for microcystin-LR and anabaenopeptins.</title>
        <authorList>
            <person name="Berthold D.E."/>
            <person name="Lefler F.W."/>
            <person name="Huang I.-S."/>
            <person name="Abdulla H."/>
            <person name="Zimba P.V."/>
            <person name="Laughinghouse H.D. IV."/>
        </authorList>
    </citation>
    <scope>NUCLEOTIDE SEQUENCE</scope>
    <source>
        <strain evidence="6">BLCCT55</strain>
    </source>
</reference>
<feature type="domain" description="Response regulatory" evidence="5">
    <location>
        <begin position="8"/>
        <end position="124"/>
    </location>
</feature>
<dbReference type="InterPro" id="IPR058245">
    <property type="entry name" value="NreC/VraR/RcsB-like_REC"/>
</dbReference>
<dbReference type="SMART" id="SM00421">
    <property type="entry name" value="HTH_LUXR"/>
    <property type="match status" value="1"/>
</dbReference>
<gene>
    <name evidence="6" type="ORF">ICL16_30315</name>
</gene>
<evidence type="ECO:0000256" key="1">
    <source>
        <dbReference type="ARBA" id="ARBA00022553"/>
    </source>
</evidence>
<dbReference type="Proteomes" id="UP000629098">
    <property type="component" value="Unassembled WGS sequence"/>
</dbReference>
<dbReference type="EMBL" id="JACXAE010000091">
    <property type="protein sequence ID" value="MBD2776238.1"/>
    <property type="molecule type" value="Genomic_DNA"/>
</dbReference>
<dbReference type="GO" id="GO:0000160">
    <property type="term" value="P:phosphorelay signal transduction system"/>
    <property type="evidence" value="ECO:0007669"/>
    <property type="project" value="InterPro"/>
</dbReference>
<proteinExistence type="predicted"/>
<dbReference type="PROSITE" id="PS00622">
    <property type="entry name" value="HTH_LUXR_1"/>
    <property type="match status" value="1"/>
</dbReference>
<dbReference type="SUPFAM" id="SSF46894">
    <property type="entry name" value="C-terminal effector domain of the bipartite response regulators"/>
    <property type="match status" value="1"/>
</dbReference>
<dbReference type="Pfam" id="PF00072">
    <property type="entry name" value="Response_reg"/>
    <property type="match status" value="1"/>
</dbReference>
<dbReference type="InterPro" id="IPR016032">
    <property type="entry name" value="Sig_transdc_resp-reg_C-effctor"/>
</dbReference>
<feature type="modified residue" description="4-aspartylphosphate" evidence="3">
    <location>
        <position position="59"/>
    </location>
</feature>
<evidence type="ECO:0000259" key="4">
    <source>
        <dbReference type="PROSITE" id="PS50043"/>
    </source>
</evidence>
<evidence type="ECO:0000313" key="7">
    <source>
        <dbReference type="Proteomes" id="UP000629098"/>
    </source>
</evidence>
<dbReference type="InterPro" id="IPR039420">
    <property type="entry name" value="WalR-like"/>
</dbReference>
<dbReference type="PANTHER" id="PTHR43214">
    <property type="entry name" value="TWO-COMPONENT RESPONSE REGULATOR"/>
    <property type="match status" value="1"/>
</dbReference>
<keyword evidence="2" id="KW-0238">DNA-binding</keyword>
<keyword evidence="1 3" id="KW-0597">Phosphoprotein</keyword>
<dbReference type="RefSeq" id="WP_190835313.1">
    <property type="nucleotide sequence ID" value="NZ_CAWPPI010000091.1"/>
</dbReference>
<dbReference type="InterPro" id="IPR011006">
    <property type="entry name" value="CheY-like_superfamily"/>
</dbReference>
<dbReference type="PROSITE" id="PS50110">
    <property type="entry name" value="RESPONSE_REGULATORY"/>
    <property type="match status" value="1"/>
</dbReference>
<evidence type="ECO:0000256" key="3">
    <source>
        <dbReference type="PROSITE-ProRule" id="PRU00169"/>
    </source>
</evidence>
<keyword evidence="7" id="KW-1185">Reference proteome</keyword>
<evidence type="ECO:0000259" key="5">
    <source>
        <dbReference type="PROSITE" id="PS50110"/>
    </source>
</evidence>
<comment type="caution">
    <text evidence="6">The sequence shown here is derived from an EMBL/GenBank/DDBJ whole genome shotgun (WGS) entry which is preliminary data.</text>
</comment>
<protein>
    <submittedName>
        <fullName evidence="6">Response regulator transcription factor</fullName>
    </submittedName>
</protein>
<dbReference type="SMART" id="SM00448">
    <property type="entry name" value="REC"/>
    <property type="match status" value="1"/>
</dbReference>
<dbReference type="CDD" id="cd17535">
    <property type="entry name" value="REC_NarL-like"/>
    <property type="match status" value="1"/>
</dbReference>
<dbReference type="GO" id="GO:0006355">
    <property type="term" value="P:regulation of DNA-templated transcription"/>
    <property type="evidence" value="ECO:0007669"/>
    <property type="project" value="InterPro"/>
</dbReference>
<dbReference type="SUPFAM" id="SSF52172">
    <property type="entry name" value="CheY-like"/>
    <property type="match status" value="1"/>
</dbReference>
<dbReference type="AlphaFoldDB" id="A0A8J7BZM8"/>
<dbReference type="PROSITE" id="PS50043">
    <property type="entry name" value="HTH_LUXR_2"/>
    <property type="match status" value="1"/>
</dbReference>
<dbReference type="Pfam" id="PF00196">
    <property type="entry name" value="GerE"/>
    <property type="match status" value="1"/>
</dbReference>
<feature type="domain" description="HTH luxR-type" evidence="4">
    <location>
        <begin position="156"/>
        <end position="221"/>
    </location>
</feature>
<name>A0A8J7BZM8_9CYAN</name>
<dbReference type="GO" id="GO:0003677">
    <property type="term" value="F:DNA binding"/>
    <property type="evidence" value="ECO:0007669"/>
    <property type="project" value="UniProtKB-KW"/>
</dbReference>